<protein>
    <submittedName>
        <fullName evidence="3">Beta-lactamase</fullName>
    </submittedName>
</protein>
<feature type="signal peptide" evidence="1">
    <location>
        <begin position="1"/>
        <end position="24"/>
    </location>
</feature>
<evidence type="ECO:0000256" key="1">
    <source>
        <dbReference type="SAM" id="SignalP"/>
    </source>
</evidence>
<accession>I4W102</accession>
<name>I4W102_9GAMM</name>
<dbReference type="Gene3D" id="3.40.710.10">
    <property type="entry name" value="DD-peptidase/beta-lactamase superfamily"/>
    <property type="match status" value="1"/>
</dbReference>
<evidence type="ECO:0000313" key="4">
    <source>
        <dbReference type="Proteomes" id="UP000004210"/>
    </source>
</evidence>
<evidence type="ECO:0000313" key="3">
    <source>
        <dbReference type="EMBL" id="EIL93143.1"/>
    </source>
</evidence>
<reference evidence="3 4" key="1">
    <citation type="journal article" date="2012" name="J. Bacteriol.">
        <title>Genome sequences for six rhodanobacter strains, isolated from soils and the terrestrial subsurface, with variable denitrification capabilities.</title>
        <authorList>
            <person name="Kostka J.E."/>
            <person name="Green S.J."/>
            <person name="Rishishwar L."/>
            <person name="Prakash O."/>
            <person name="Katz L.S."/>
            <person name="Marino-Ramirez L."/>
            <person name="Jordan I.K."/>
            <person name="Munk C."/>
            <person name="Ivanova N."/>
            <person name="Mikhailova N."/>
            <person name="Watson D.B."/>
            <person name="Brown S.D."/>
            <person name="Palumbo A.V."/>
            <person name="Brooks S.C."/>
        </authorList>
    </citation>
    <scope>NUCLEOTIDE SEQUENCE [LARGE SCALE GENOMIC DNA]</scope>
    <source>
        <strain evidence="4">Jip2T</strain>
    </source>
</reference>
<dbReference type="Proteomes" id="UP000004210">
    <property type="component" value="Unassembled WGS sequence"/>
</dbReference>
<dbReference type="InterPro" id="IPR050789">
    <property type="entry name" value="Diverse_Enzym_Activities"/>
</dbReference>
<sequence length="397" mass="43232">MYRVISVRLFAAALCLIVSLPSAAAAPAAPTIGQQREQVLFWSQAQREAQFRQMAKLFPSDLAPRGTHVHELPPGKSLPVDSMSLASYMGQHHLAGVMVLQHGRVRLERYGLGFGPQQRWESFSVAKSVTSTLLGIALQRGEIHSLHDTLGTYIQELRDSAYADVTVQQLLTMTSGVQWNEDYADPRSDVAQMYLGACMDGQAHVLSYLRKQPRQWPAGTHWNYNTAETDLLGILVQRATHRSLAAYLSQTIWKPYGMASDATWVKDECDGSDTGGSGLSATLGDYARLGQFMLDGGRIDGKPVVATAWLKGALQRQASVDAPDRGYGYLWWTDADGSYAAIGIFGQVIYVDPARQLVIAQVGSWPHATSDALVAARRAFVAAVKDAVDAEGAQAAH</sequence>
<comment type="caution">
    <text evidence="3">The sequence shown here is derived from an EMBL/GenBank/DDBJ whole genome shotgun (WGS) entry which is preliminary data.</text>
</comment>
<dbReference type="SUPFAM" id="SSF56601">
    <property type="entry name" value="beta-lactamase/transpeptidase-like"/>
    <property type="match status" value="1"/>
</dbReference>
<feature type="domain" description="Beta-lactamase-related" evidence="2">
    <location>
        <begin position="88"/>
        <end position="382"/>
    </location>
</feature>
<dbReference type="STRING" id="1163408.UU9_00305"/>
<dbReference type="PANTHER" id="PTHR43283:SF14">
    <property type="entry name" value="BLL8153 PROTEIN"/>
    <property type="match status" value="1"/>
</dbReference>
<dbReference type="AlphaFoldDB" id="I4W102"/>
<dbReference type="OrthoDB" id="6963107at2"/>
<dbReference type="InterPro" id="IPR012338">
    <property type="entry name" value="Beta-lactam/transpept-like"/>
</dbReference>
<evidence type="ECO:0000259" key="2">
    <source>
        <dbReference type="Pfam" id="PF00144"/>
    </source>
</evidence>
<keyword evidence="1" id="KW-0732">Signal</keyword>
<dbReference type="PANTHER" id="PTHR43283">
    <property type="entry name" value="BETA-LACTAMASE-RELATED"/>
    <property type="match status" value="1"/>
</dbReference>
<dbReference type="RefSeq" id="WP_007079704.1">
    <property type="nucleotide sequence ID" value="NZ_AJXU01000001.1"/>
</dbReference>
<dbReference type="InterPro" id="IPR001466">
    <property type="entry name" value="Beta-lactam-related"/>
</dbReference>
<dbReference type="EMBL" id="AJXU01000001">
    <property type="protein sequence ID" value="EIL93143.1"/>
    <property type="molecule type" value="Genomic_DNA"/>
</dbReference>
<feature type="chain" id="PRO_5003697451" evidence="1">
    <location>
        <begin position="25"/>
        <end position="397"/>
    </location>
</feature>
<keyword evidence="4" id="KW-1185">Reference proteome</keyword>
<gene>
    <name evidence="3" type="ORF">UU9_00305</name>
</gene>
<dbReference type="Pfam" id="PF00144">
    <property type="entry name" value="Beta-lactamase"/>
    <property type="match status" value="1"/>
</dbReference>
<dbReference type="eggNOG" id="COG1680">
    <property type="taxonomic scope" value="Bacteria"/>
</dbReference>
<organism evidence="3 4">
    <name type="scientific">Rhodanobacter fulvus Jip2</name>
    <dbReference type="NCBI Taxonomy" id="1163408"/>
    <lineage>
        <taxon>Bacteria</taxon>
        <taxon>Pseudomonadati</taxon>
        <taxon>Pseudomonadota</taxon>
        <taxon>Gammaproteobacteria</taxon>
        <taxon>Lysobacterales</taxon>
        <taxon>Rhodanobacteraceae</taxon>
        <taxon>Rhodanobacter</taxon>
    </lineage>
</organism>
<dbReference type="PATRIC" id="fig|1163408.3.peg.67"/>
<proteinExistence type="predicted"/>